<dbReference type="RefSeq" id="WP_083408709.1">
    <property type="nucleotide sequence ID" value="NZ_LT629971.1"/>
</dbReference>
<keyword evidence="2" id="KW-1185">Reference proteome</keyword>
<reference evidence="2" key="1">
    <citation type="submission" date="2016-10" db="EMBL/GenBank/DDBJ databases">
        <authorList>
            <person name="Varghese N."/>
            <person name="Submissions S."/>
        </authorList>
    </citation>
    <scope>NUCLEOTIDE SEQUENCE [LARGE SCALE GENOMIC DNA]</scope>
    <source>
        <strain evidence="2">DSM 45405</strain>
    </source>
</reference>
<gene>
    <name evidence="1" type="ORF">SAMN04489835_4088</name>
</gene>
<protein>
    <recommendedName>
        <fullName evidence="3">Lipoprotein</fullName>
    </recommendedName>
</protein>
<dbReference type="Proteomes" id="UP000182915">
    <property type="component" value="Chromosome I"/>
</dbReference>
<evidence type="ECO:0000313" key="2">
    <source>
        <dbReference type="Proteomes" id="UP000182915"/>
    </source>
</evidence>
<evidence type="ECO:0000313" key="1">
    <source>
        <dbReference type="EMBL" id="SEH78432.1"/>
    </source>
</evidence>
<sequence length="194" mass="20113">MRATCLIAAAAVLAAGCSGERIFTTDEPRVTMPTTPTSTPALPPPAGPHLVDAFDYVAHPQGAAVYYFTSPSGRWACAILPRDRAGCQSTAGQAIGVTGAPDSVLDAAGEETAPNAIVVDRDGDPRFVAVEPDEFVAEDAKVLPFNRILAVAGFRCNIQEETGVSCASERTGKGFSFAADGFVPQYTEVPPGAP</sequence>
<accession>A0A1H6L295</accession>
<dbReference type="AlphaFoldDB" id="A0A1H6L295"/>
<dbReference type="STRING" id="370526.SAMN04489835_4088"/>
<proteinExistence type="predicted"/>
<evidence type="ECO:0008006" key="3">
    <source>
        <dbReference type="Google" id="ProtNLM"/>
    </source>
</evidence>
<organism evidence="1 2">
    <name type="scientific">Mycolicibacterium rutilum</name>
    <name type="common">Mycobacterium rutilum</name>
    <dbReference type="NCBI Taxonomy" id="370526"/>
    <lineage>
        <taxon>Bacteria</taxon>
        <taxon>Bacillati</taxon>
        <taxon>Actinomycetota</taxon>
        <taxon>Actinomycetes</taxon>
        <taxon>Mycobacteriales</taxon>
        <taxon>Mycobacteriaceae</taxon>
        <taxon>Mycolicibacterium</taxon>
    </lineage>
</organism>
<dbReference type="PROSITE" id="PS51257">
    <property type="entry name" value="PROKAR_LIPOPROTEIN"/>
    <property type="match status" value="1"/>
</dbReference>
<dbReference type="EMBL" id="LT629971">
    <property type="protein sequence ID" value="SEH78432.1"/>
    <property type="molecule type" value="Genomic_DNA"/>
</dbReference>
<name>A0A1H6L295_MYCRU</name>
<dbReference type="OrthoDB" id="4721670at2"/>